<comment type="caution">
    <text evidence="1">The sequence shown here is derived from an EMBL/GenBank/DDBJ whole genome shotgun (WGS) entry which is preliminary data.</text>
</comment>
<dbReference type="SUPFAM" id="SSF117281">
    <property type="entry name" value="Kelch motif"/>
    <property type="match status" value="1"/>
</dbReference>
<gene>
    <name evidence="1" type="ORF">ABB37_09029</name>
</gene>
<name>A0A0M9FRR4_LEPPY</name>
<organism evidence="1 2">
    <name type="scientific">Leptomonas pyrrhocoris</name>
    <name type="common">Firebug parasite</name>
    <dbReference type="NCBI Taxonomy" id="157538"/>
    <lineage>
        <taxon>Eukaryota</taxon>
        <taxon>Discoba</taxon>
        <taxon>Euglenozoa</taxon>
        <taxon>Kinetoplastea</taxon>
        <taxon>Metakinetoplastina</taxon>
        <taxon>Trypanosomatida</taxon>
        <taxon>Trypanosomatidae</taxon>
        <taxon>Leishmaniinae</taxon>
        <taxon>Leptomonas</taxon>
    </lineage>
</organism>
<dbReference type="RefSeq" id="XP_015653154.1">
    <property type="nucleotide sequence ID" value="XM_015808263.1"/>
</dbReference>
<accession>A0A0M9FRR4</accession>
<dbReference type="GeneID" id="26909312"/>
<dbReference type="InterPro" id="IPR015915">
    <property type="entry name" value="Kelch-typ_b-propeller"/>
</dbReference>
<evidence type="ECO:0000313" key="2">
    <source>
        <dbReference type="Proteomes" id="UP000037923"/>
    </source>
</evidence>
<dbReference type="EMBL" id="LGTL01000028">
    <property type="protein sequence ID" value="KPA74715.1"/>
    <property type="molecule type" value="Genomic_DNA"/>
</dbReference>
<dbReference type="Gene3D" id="2.120.10.80">
    <property type="entry name" value="Kelch-type beta propeller"/>
    <property type="match status" value="1"/>
</dbReference>
<keyword evidence="2" id="KW-1185">Reference proteome</keyword>
<evidence type="ECO:0000313" key="1">
    <source>
        <dbReference type="EMBL" id="KPA74715.1"/>
    </source>
</evidence>
<proteinExistence type="predicted"/>
<dbReference type="AlphaFoldDB" id="A0A0M9FRR4"/>
<reference evidence="1 2" key="1">
    <citation type="submission" date="2015-07" db="EMBL/GenBank/DDBJ databases">
        <title>High-quality genome of monoxenous trypanosomatid Leptomonas pyrrhocoris.</title>
        <authorList>
            <person name="Flegontov P."/>
            <person name="Butenko A."/>
            <person name="Firsov S."/>
            <person name="Vlcek C."/>
            <person name="Logacheva M.D."/>
            <person name="Field M."/>
            <person name="Filatov D."/>
            <person name="Flegontova O."/>
            <person name="Gerasimov E."/>
            <person name="Jackson A.P."/>
            <person name="Kelly S."/>
            <person name="Opperdoes F."/>
            <person name="O'Reilly A."/>
            <person name="Votypka J."/>
            <person name="Yurchenko V."/>
            <person name="Lukes J."/>
        </authorList>
    </citation>
    <scope>NUCLEOTIDE SEQUENCE [LARGE SCALE GENOMIC DNA]</scope>
    <source>
        <strain evidence="1">H10</strain>
    </source>
</reference>
<dbReference type="VEuPathDB" id="TriTrypDB:LpyrH10_28_0620"/>
<dbReference type="Proteomes" id="UP000037923">
    <property type="component" value="Unassembled WGS sequence"/>
</dbReference>
<protein>
    <submittedName>
        <fullName evidence="1">Uncharacterized protein</fullName>
    </submittedName>
</protein>
<sequence length="286" mass="30725">MGGVTDLPSSVDVFNYTMHHTKRGVNLFEPTEGRVEVATEVRPNRSSLRCPLPVSETYALHKLPSSTLKTNGAAWQVRDDVPQRCIEAARENSTADAVLPFPVVGSGSVVRVRNRVYALGACNTIPPEVSLDLLRATENRKGGVRGARAASSANSAAPSPQVRLVEDYLRSVTRLQLYANANASVLHQHVIYQPPSMTLRFNATCVAGPRGTVYIVGGTHARTGESLASVAQFDTATETFVEGVWSLDTPVVSPAAASDSGLVFFAGGFSAHDTPTFFDPSRQRRD</sequence>